<feature type="domain" description="Bacterial bifunctional deaminase-reductase C-terminal" evidence="1">
    <location>
        <begin position="3"/>
        <end position="170"/>
    </location>
</feature>
<dbReference type="AlphaFoldDB" id="A0A4R2EAN5"/>
<accession>A0A4R2EAN5</accession>
<dbReference type="OrthoDB" id="195113at2"/>
<dbReference type="EMBL" id="SLWB01000011">
    <property type="protein sequence ID" value="TCN65363.1"/>
    <property type="molecule type" value="Genomic_DNA"/>
</dbReference>
<dbReference type="GO" id="GO:0009231">
    <property type="term" value="P:riboflavin biosynthetic process"/>
    <property type="evidence" value="ECO:0007669"/>
    <property type="project" value="InterPro"/>
</dbReference>
<dbReference type="PANTHER" id="PTHR38011">
    <property type="entry name" value="DIHYDROFOLATE REDUCTASE FAMILY PROTEIN (AFU_ORTHOLOGUE AFUA_8G06820)"/>
    <property type="match status" value="1"/>
</dbReference>
<dbReference type="GO" id="GO:0008703">
    <property type="term" value="F:5-amino-6-(5-phosphoribosylamino)uracil reductase activity"/>
    <property type="evidence" value="ECO:0007669"/>
    <property type="project" value="InterPro"/>
</dbReference>
<evidence type="ECO:0000313" key="2">
    <source>
        <dbReference type="EMBL" id="TCN65363.1"/>
    </source>
</evidence>
<gene>
    <name evidence="2" type="ORF">CLV25_11142</name>
</gene>
<evidence type="ECO:0000313" key="3">
    <source>
        <dbReference type="Proteomes" id="UP000294830"/>
    </source>
</evidence>
<sequence>MRKLRLYIAASLDGYIASENGGLEWLYEVPNPENIDHGYHDFFKSIGTVIMGMNTYRTIISFGVDWPYTGKQCYVFTSTQGVEPDGNVTFVSDDATRYVEALKEQEGKDIWLLGGGLFNASMLRANLIDDIMVCVAPAIVGKGIKLFEGLDGEVPLSLVKSRVFDTGMVLLEYRAR</sequence>
<dbReference type="Gene3D" id="3.40.430.10">
    <property type="entry name" value="Dihydrofolate Reductase, subunit A"/>
    <property type="match status" value="1"/>
</dbReference>
<protein>
    <submittedName>
        <fullName evidence="2">Dihydrofolate reductase</fullName>
    </submittedName>
</protein>
<dbReference type="Pfam" id="PF01872">
    <property type="entry name" value="RibD_C"/>
    <property type="match status" value="1"/>
</dbReference>
<dbReference type="SUPFAM" id="SSF53597">
    <property type="entry name" value="Dihydrofolate reductase-like"/>
    <property type="match status" value="1"/>
</dbReference>
<organism evidence="2 3">
    <name type="scientific">Acetobacteroides hydrogenigenes</name>
    <dbReference type="NCBI Taxonomy" id="979970"/>
    <lineage>
        <taxon>Bacteria</taxon>
        <taxon>Pseudomonadati</taxon>
        <taxon>Bacteroidota</taxon>
        <taxon>Bacteroidia</taxon>
        <taxon>Bacteroidales</taxon>
        <taxon>Rikenellaceae</taxon>
        <taxon>Acetobacteroides</taxon>
    </lineage>
</organism>
<keyword evidence="3" id="KW-1185">Reference proteome</keyword>
<dbReference type="InterPro" id="IPR002734">
    <property type="entry name" value="RibDG_C"/>
</dbReference>
<evidence type="ECO:0000259" key="1">
    <source>
        <dbReference type="Pfam" id="PF01872"/>
    </source>
</evidence>
<name>A0A4R2EAN5_9BACT</name>
<dbReference type="Proteomes" id="UP000294830">
    <property type="component" value="Unassembled WGS sequence"/>
</dbReference>
<dbReference type="InterPro" id="IPR050765">
    <property type="entry name" value="Riboflavin_Biosynth_HTPR"/>
</dbReference>
<reference evidence="2 3" key="1">
    <citation type="submission" date="2019-03" db="EMBL/GenBank/DDBJ databases">
        <title>Genomic Encyclopedia of Archaeal and Bacterial Type Strains, Phase II (KMG-II): from individual species to whole genera.</title>
        <authorList>
            <person name="Goeker M."/>
        </authorList>
    </citation>
    <scope>NUCLEOTIDE SEQUENCE [LARGE SCALE GENOMIC DNA]</scope>
    <source>
        <strain evidence="2 3">RL-C</strain>
    </source>
</reference>
<comment type="caution">
    <text evidence="2">The sequence shown here is derived from an EMBL/GenBank/DDBJ whole genome shotgun (WGS) entry which is preliminary data.</text>
</comment>
<dbReference type="InterPro" id="IPR024072">
    <property type="entry name" value="DHFR-like_dom_sf"/>
</dbReference>
<dbReference type="RefSeq" id="WP_131839745.1">
    <property type="nucleotide sequence ID" value="NZ_SLWB01000011.1"/>
</dbReference>
<dbReference type="PANTHER" id="PTHR38011:SF11">
    <property type="entry name" value="2,5-DIAMINO-6-RIBOSYLAMINO-4(3H)-PYRIMIDINONE 5'-PHOSPHATE REDUCTASE"/>
    <property type="match status" value="1"/>
</dbReference>
<proteinExistence type="predicted"/>